<dbReference type="PRINTS" id="PR00363">
    <property type="entry name" value="CYTOCHROMEB5"/>
</dbReference>
<sequence>MGDTTNGPLISSSELQKHTTVNDCWIIVHSHIYDVTAFLNEHPGGSGIILKYAGNDASKAYDEVHSPSMIHKALNAEKFKGMIEPSAELPSVDTPAETSILPDANEIPQLEQLITVHDFEEVARKRYTEKTFAFYSSAATDLISHHANLNSYRQIMLRPRVLRNVKEVKIPRTILGCPSSAPFFVSPTAMAKLAHPDGELAVARGCGEEDIILIISNNASFPLAEIVAAGKPGQAFFLQLYVNSERRKTEELLREAAGLGIKAVFVTVDAPIPGKREADERIAAGNLVSAVSGAVAKNDKKGGGLGRVMAKYIDSTLNWEDLAWIKKVSGLPVVLKGVQTGADARMAMEYGVDAIMLSNHGGRSLDTVQPAIITLLELHRTCPEIFGHMEIYIDGGIRRGTDILKALALGATAVGIGRPYLYSLTYGQEGVEHLTQILKDELISAMKLSGITHIDQAHPGMVNTAYVDPLIRGTETHPWITWTPPAKL</sequence>
<feature type="domain" description="Cytochrome b5 heme-binding" evidence="18">
    <location>
        <begin position="7"/>
        <end position="84"/>
    </location>
</feature>
<evidence type="ECO:0000256" key="16">
    <source>
        <dbReference type="ARBA" id="ARBA00068515"/>
    </source>
</evidence>
<keyword evidence="6" id="KW-0285">Flavoprotein</keyword>
<dbReference type="STRING" id="60169.A0A1V6NDH2"/>
<comment type="caution">
    <text evidence="20">The sequence shown here is derived from an EMBL/GenBank/DDBJ whole genome shotgun (WGS) entry which is preliminary data.</text>
</comment>
<dbReference type="InterPro" id="IPR018506">
    <property type="entry name" value="Cyt_B5_heme-BS"/>
</dbReference>
<dbReference type="InterPro" id="IPR036400">
    <property type="entry name" value="Cyt_B5-like_heme/steroid_sf"/>
</dbReference>
<dbReference type="Pfam" id="PF01070">
    <property type="entry name" value="FMN_dh"/>
    <property type="match status" value="1"/>
</dbReference>
<keyword evidence="9" id="KW-0560">Oxidoreductase</keyword>
<keyword evidence="5 17" id="KW-0349">Heme</keyword>
<dbReference type="GO" id="GO:0004460">
    <property type="term" value="F:L-lactate dehydrogenase (cytochrome) activity"/>
    <property type="evidence" value="ECO:0007669"/>
    <property type="project" value="UniProtKB-EC"/>
</dbReference>
<dbReference type="Gene3D" id="3.20.20.70">
    <property type="entry name" value="Aldolase class I"/>
    <property type="match status" value="1"/>
</dbReference>
<keyword evidence="11" id="KW-0496">Mitochondrion</keyword>
<dbReference type="SUPFAM" id="SSF55856">
    <property type="entry name" value="Cytochrome b5-like heme/steroid binding domain"/>
    <property type="match status" value="1"/>
</dbReference>
<comment type="cofactor">
    <cofactor evidence="2">
        <name>heme b</name>
        <dbReference type="ChEBI" id="CHEBI:60344"/>
    </cofactor>
</comment>
<dbReference type="Gene3D" id="3.10.120.10">
    <property type="entry name" value="Cytochrome b5-like heme/steroid binding domain"/>
    <property type="match status" value="1"/>
</dbReference>
<dbReference type="InterPro" id="IPR037396">
    <property type="entry name" value="FMN_HAD"/>
</dbReference>
<evidence type="ECO:0000256" key="5">
    <source>
        <dbReference type="ARBA" id="ARBA00022617"/>
    </source>
</evidence>
<dbReference type="EMBL" id="MDYM01000011">
    <property type="protein sequence ID" value="OQD62622.1"/>
    <property type="molecule type" value="Genomic_DNA"/>
</dbReference>
<dbReference type="InterPro" id="IPR000262">
    <property type="entry name" value="FMN-dep_DH"/>
</dbReference>
<dbReference type="PROSITE" id="PS51349">
    <property type="entry name" value="FMN_HYDROXY_ACID_DH_2"/>
    <property type="match status" value="1"/>
</dbReference>
<reference evidence="21" key="1">
    <citation type="journal article" date="2017" name="Nat. Microbiol.">
        <title>Global analysis of biosynthetic gene clusters reveals vast potential of secondary metabolite production in Penicillium species.</title>
        <authorList>
            <person name="Nielsen J.C."/>
            <person name="Grijseels S."/>
            <person name="Prigent S."/>
            <person name="Ji B."/>
            <person name="Dainat J."/>
            <person name="Nielsen K.F."/>
            <person name="Frisvad J.C."/>
            <person name="Workman M."/>
            <person name="Nielsen J."/>
        </authorList>
    </citation>
    <scope>NUCLEOTIDE SEQUENCE [LARGE SCALE GENOMIC DNA]</scope>
    <source>
        <strain evidence="21">IBT 4502</strain>
    </source>
</reference>
<evidence type="ECO:0000256" key="13">
    <source>
        <dbReference type="ARBA" id="ARBA00061137"/>
    </source>
</evidence>
<dbReference type="CDD" id="cd02922">
    <property type="entry name" value="FCB2_FMN"/>
    <property type="match status" value="1"/>
</dbReference>
<evidence type="ECO:0000259" key="19">
    <source>
        <dbReference type="PROSITE" id="PS51349"/>
    </source>
</evidence>
<dbReference type="PROSITE" id="PS00191">
    <property type="entry name" value="CYTOCHROME_B5_1"/>
    <property type="match status" value="1"/>
</dbReference>
<evidence type="ECO:0000256" key="9">
    <source>
        <dbReference type="ARBA" id="ARBA00023002"/>
    </source>
</evidence>
<dbReference type="Pfam" id="PF00173">
    <property type="entry name" value="Cyt-b5"/>
    <property type="match status" value="1"/>
</dbReference>
<comment type="subcellular location">
    <subcellularLocation>
        <location evidence="3">Mitochondrion intermembrane space</location>
    </subcellularLocation>
</comment>
<keyword evidence="10 17" id="KW-0408">Iron</keyword>
<dbReference type="OrthoDB" id="1925334at2759"/>
<dbReference type="FunFam" id="3.20.20.70:FF:000062">
    <property type="entry name" value="Cytochrome b2, mitochondrial, putative"/>
    <property type="match status" value="1"/>
</dbReference>
<evidence type="ECO:0000313" key="21">
    <source>
        <dbReference type="Proteomes" id="UP000191408"/>
    </source>
</evidence>
<dbReference type="PANTHER" id="PTHR10578:SF104">
    <property type="entry name" value="CYTOCHROME B2, MITOCHONDRIAL-RELATED"/>
    <property type="match status" value="1"/>
</dbReference>
<dbReference type="GO" id="GO:0005758">
    <property type="term" value="C:mitochondrial intermembrane space"/>
    <property type="evidence" value="ECO:0007669"/>
    <property type="project" value="UniProtKB-SubCell"/>
</dbReference>
<evidence type="ECO:0000256" key="2">
    <source>
        <dbReference type="ARBA" id="ARBA00001970"/>
    </source>
</evidence>
<dbReference type="InterPro" id="IPR037458">
    <property type="entry name" value="L-MDH/L-LDH_FMN-bd"/>
</dbReference>
<evidence type="ECO:0000256" key="1">
    <source>
        <dbReference type="ARBA" id="ARBA00001917"/>
    </source>
</evidence>
<evidence type="ECO:0000256" key="17">
    <source>
        <dbReference type="RuleBase" id="RU362121"/>
    </source>
</evidence>
<keyword evidence="8 17" id="KW-0479">Metal-binding</keyword>
<feature type="domain" description="FMN hydroxy acid dehydrogenase" evidence="19">
    <location>
        <begin position="108"/>
        <end position="467"/>
    </location>
</feature>
<dbReference type="Proteomes" id="UP000191408">
    <property type="component" value="Unassembled WGS sequence"/>
</dbReference>
<evidence type="ECO:0000313" key="20">
    <source>
        <dbReference type="EMBL" id="OQD62622.1"/>
    </source>
</evidence>
<dbReference type="SMART" id="SM01117">
    <property type="entry name" value="Cyt-b5"/>
    <property type="match status" value="1"/>
</dbReference>
<comment type="catalytic activity">
    <reaction evidence="12">
        <text>(S)-lactate + 2 Fe(III)-[cytochrome c] = 2 Fe(II)-[cytochrome c] + pyruvate + 2 H(+)</text>
        <dbReference type="Rhea" id="RHEA:19909"/>
        <dbReference type="Rhea" id="RHEA-COMP:10350"/>
        <dbReference type="Rhea" id="RHEA-COMP:14399"/>
        <dbReference type="ChEBI" id="CHEBI:15361"/>
        <dbReference type="ChEBI" id="CHEBI:15378"/>
        <dbReference type="ChEBI" id="CHEBI:16651"/>
        <dbReference type="ChEBI" id="CHEBI:29033"/>
        <dbReference type="ChEBI" id="CHEBI:29034"/>
        <dbReference type="EC" id="1.1.2.3"/>
    </reaction>
    <physiologicalReaction direction="left-to-right" evidence="12">
        <dbReference type="Rhea" id="RHEA:19910"/>
    </physiologicalReaction>
</comment>
<evidence type="ECO:0000256" key="12">
    <source>
        <dbReference type="ARBA" id="ARBA00052399"/>
    </source>
</evidence>
<evidence type="ECO:0000256" key="10">
    <source>
        <dbReference type="ARBA" id="ARBA00023004"/>
    </source>
</evidence>
<protein>
    <recommendedName>
        <fullName evidence="16">L-lactate dehydrogenase (cytochrome)</fullName>
        <ecNumber evidence="15">1.1.2.3</ecNumber>
    </recommendedName>
</protein>
<evidence type="ECO:0000256" key="11">
    <source>
        <dbReference type="ARBA" id="ARBA00023128"/>
    </source>
</evidence>
<evidence type="ECO:0000256" key="6">
    <source>
        <dbReference type="ARBA" id="ARBA00022630"/>
    </source>
</evidence>
<comment type="cofactor">
    <cofactor evidence="1">
        <name>FMN</name>
        <dbReference type="ChEBI" id="CHEBI:58210"/>
    </cofactor>
</comment>
<dbReference type="AlphaFoldDB" id="A0A1V6NDH2"/>
<evidence type="ECO:0000256" key="8">
    <source>
        <dbReference type="ARBA" id="ARBA00022723"/>
    </source>
</evidence>
<evidence type="ECO:0000259" key="18">
    <source>
        <dbReference type="PROSITE" id="PS50255"/>
    </source>
</evidence>
<accession>A0A1V6NDH2</accession>
<dbReference type="GO" id="GO:0046872">
    <property type="term" value="F:metal ion binding"/>
    <property type="evidence" value="ECO:0007669"/>
    <property type="project" value="UniProtKB-UniRule"/>
</dbReference>
<dbReference type="PROSITE" id="PS50255">
    <property type="entry name" value="CYTOCHROME_B5_2"/>
    <property type="match status" value="1"/>
</dbReference>
<comment type="similarity">
    <text evidence="13">In the C-terminal section; belongs to the FMN-dependent alpha-hydroxy acid dehydrogenase family.</text>
</comment>
<comment type="similarity">
    <text evidence="17">Belongs to the cytochrome b5 family.</text>
</comment>
<proteinExistence type="inferred from homology"/>
<keyword evidence="7" id="KW-0288">FMN</keyword>
<keyword evidence="21" id="KW-1185">Reference proteome</keyword>
<comment type="subunit">
    <text evidence="4">Homotetramer.</text>
</comment>
<evidence type="ECO:0000256" key="3">
    <source>
        <dbReference type="ARBA" id="ARBA00004569"/>
    </source>
</evidence>
<dbReference type="SUPFAM" id="SSF51395">
    <property type="entry name" value="FMN-linked oxidoreductases"/>
    <property type="match status" value="1"/>
</dbReference>
<gene>
    <name evidence="20" type="ORF">PENPOL_c011G08363</name>
</gene>
<dbReference type="InterPro" id="IPR013785">
    <property type="entry name" value="Aldolase_TIM"/>
</dbReference>
<dbReference type="EC" id="1.1.2.3" evidence="15"/>
<evidence type="ECO:0000256" key="4">
    <source>
        <dbReference type="ARBA" id="ARBA00011881"/>
    </source>
</evidence>
<evidence type="ECO:0000256" key="14">
    <source>
        <dbReference type="ARBA" id="ARBA00061589"/>
    </source>
</evidence>
<comment type="similarity">
    <text evidence="14">In the N-terminal section; belongs to the cytochrome b5 family.</text>
</comment>
<evidence type="ECO:0000256" key="7">
    <source>
        <dbReference type="ARBA" id="ARBA00022643"/>
    </source>
</evidence>
<dbReference type="PANTHER" id="PTHR10578">
    <property type="entry name" value="S -2-HYDROXY-ACID OXIDASE-RELATED"/>
    <property type="match status" value="1"/>
</dbReference>
<name>A0A1V6NDH2_PENPO</name>
<organism evidence="20 21">
    <name type="scientific">Penicillium polonicum</name>
    <dbReference type="NCBI Taxonomy" id="60169"/>
    <lineage>
        <taxon>Eukaryota</taxon>
        <taxon>Fungi</taxon>
        <taxon>Dikarya</taxon>
        <taxon>Ascomycota</taxon>
        <taxon>Pezizomycotina</taxon>
        <taxon>Eurotiomycetes</taxon>
        <taxon>Eurotiomycetidae</taxon>
        <taxon>Eurotiales</taxon>
        <taxon>Aspergillaceae</taxon>
        <taxon>Penicillium</taxon>
    </lineage>
</organism>
<evidence type="ECO:0000256" key="15">
    <source>
        <dbReference type="ARBA" id="ARBA00066458"/>
    </source>
</evidence>
<dbReference type="InterPro" id="IPR001199">
    <property type="entry name" value="Cyt_B5-like_heme/steroid-bd"/>
</dbReference>
<dbReference type="GO" id="GO:0020037">
    <property type="term" value="F:heme binding"/>
    <property type="evidence" value="ECO:0007669"/>
    <property type="project" value="UniProtKB-UniRule"/>
</dbReference>